<protein>
    <submittedName>
        <fullName evidence="2">Uncharacterized protein</fullName>
    </submittedName>
</protein>
<evidence type="ECO:0000256" key="1">
    <source>
        <dbReference type="ARBA" id="ARBA00022737"/>
    </source>
</evidence>
<comment type="caution">
    <text evidence="2">The sequence shown here is derived from an EMBL/GenBank/DDBJ whole genome shotgun (WGS) entry which is preliminary data.</text>
</comment>
<keyword evidence="1" id="KW-0677">Repeat</keyword>
<gene>
    <name evidence="2" type="ORF">FBUS_10422</name>
</gene>
<sequence length="269" mass="29112">MLFYTPHIFLDISDALKLEITEPANDLFFTLSTILTREEFCSQVADLGIMDLVFNALLEQLSSPSLTCACLALLRTLCGSDTCKRLAGSWTSGASNDVTNEVLVSGPQLVISAMERYIKNPAIVKQSALAMSAICLRQPTFAERFVLCGAPEFLSKALQLHISNTSTVRAVCAAIRNCVSRSPELRAAFVGSGCIDNLNLSGLQDAPMEHDPYQLETLLNSALKIPDCSDEAKAALRDLGCKVELKELWRGGLSGKETCGAGFSTTDRH</sequence>
<proteinExistence type="predicted"/>
<dbReference type="PANTHER" id="PTHR22895">
    <property type="entry name" value="ARMADILLO REPEAT-CONTAINING PROTEIN 6"/>
    <property type="match status" value="1"/>
</dbReference>
<dbReference type="InterPro" id="IPR016024">
    <property type="entry name" value="ARM-type_fold"/>
</dbReference>
<dbReference type="Proteomes" id="UP000728185">
    <property type="component" value="Unassembled WGS sequence"/>
</dbReference>
<evidence type="ECO:0000313" key="2">
    <source>
        <dbReference type="EMBL" id="KAA0185728.1"/>
    </source>
</evidence>
<dbReference type="Gene3D" id="1.25.10.10">
    <property type="entry name" value="Leucine-rich Repeat Variant"/>
    <property type="match status" value="1"/>
</dbReference>
<name>A0A8E0RMF0_9TREM</name>
<dbReference type="PANTHER" id="PTHR22895:SF0">
    <property type="entry name" value="ARMADILLO REPEAT-CONTAINING PROTEIN 6"/>
    <property type="match status" value="1"/>
</dbReference>
<dbReference type="SUPFAM" id="SSF48371">
    <property type="entry name" value="ARM repeat"/>
    <property type="match status" value="1"/>
</dbReference>
<dbReference type="InterPro" id="IPR011989">
    <property type="entry name" value="ARM-like"/>
</dbReference>
<dbReference type="OrthoDB" id="449062at2759"/>
<organism evidence="2 3">
    <name type="scientific">Fasciolopsis buskii</name>
    <dbReference type="NCBI Taxonomy" id="27845"/>
    <lineage>
        <taxon>Eukaryota</taxon>
        <taxon>Metazoa</taxon>
        <taxon>Spiralia</taxon>
        <taxon>Lophotrochozoa</taxon>
        <taxon>Platyhelminthes</taxon>
        <taxon>Trematoda</taxon>
        <taxon>Digenea</taxon>
        <taxon>Plagiorchiida</taxon>
        <taxon>Echinostomata</taxon>
        <taxon>Echinostomatoidea</taxon>
        <taxon>Fasciolidae</taxon>
        <taxon>Fasciolopsis</taxon>
    </lineage>
</organism>
<keyword evidence="3" id="KW-1185">Reference proteome</keyword>
<evidence type="ECO:0000313" key="3">
    <source>
        <dbReference type="Proteomes" id="UP000728185"/>
    </source>
</evidence>
<dbReference type="GO" id="GO:0002244">
    <property type="term" value="P:hematopoietic progenitor cell differentiation"/>
    <property type="evidence" value="ECO:0007669"/>
    <property type="project" value="TreeGrafter"/>
</dbReference>
<accession>A0A8E0RMF0</accession>
<dbReference type="EMBL" id="LUCM01010253">
    <property type="protein sequence ID" value="KAA0185728.1"/>
    <property type="molecule type" value="Genomic_DNA"/>
</dbReference>
<reference evidence="2" key="1">
    <citation type="submission" date="2019-05" db="EMBL/GenBank/DDBJ databases">
        <title>Annotation for the trematode Fasciolopsis buski.</title>
        <authorList>
            <person name="Choi Y.-J."/>
        </authorList>
    </citation>
    <scope>NUCLEOTIDE SEQUENCE</scope>
    <source>
        <strain evidence="2">HT</strain>
        <tissue evidence="2">Whole worm</tissue>
    </source>
</reference>
<dbReference type="AlphaFoldDB" id="A0A8E0RMF0"/>